<dbReference type="Pfam" id="PF00078">
    <property type="entry name" value="RVT_1"/>
    <property type="match status" value="1"/>
</dbReference>
<dbReference type="Proteomes" id="UP000284548">
    <property type="component" value="Unassembled WGS sequence"/>
</dbReference>
<dbReference type="InterPro" id="IPR051083">
    <property type="entry name" value="GrpII_Intron_Splice-Mob/Def"/>
</dbReference>
<evidence type="ECO:0000313" key="4">
    <source>
        <dbReference type="Proteomes" id="UP000284548"/>
    </source>
</evidence>
<dbReference type="EMBL" id="QRKB01000024">
    <property type="protein sequence ID" value="RHH81652.1"/>
    <property type="molecule type" value="Genomic_DNA"/>
</dbReference>
<evidence type="ECO:0000313" key="3">
    <source>
        <dbReference type="EMBL" id="RHH81652.1"/>
    </source>
</evidence>
<evidence type="ECO:0000259" key="2">
    <source>
        <dbReference type="PROSITE" id="PS50878"/>
    </source>
</evidence>
<dbReference type="AlphaFoldDB" id="A0A414Y658"/>
<comment type="similarity">
    <text evidence="1">Belongs to the bacterial reverse transcriptase family.</text>
</comment>
<dbReference type="SUPFAM" id="SSF56672">
    <property type="entry name" value="DNA/RNA polymerases"/>
    <property type="match status" value="1"/>
</dbReference>
<accession>A0A414Y658</accession>
<comment type="caution">
    <text evidence="3">The sequence shown here is derived from an EMBL/GenBank/DDBJ whole genome shotgun (WGS) entry which is preliminary data.</text>
</comment>
<dbReference type="CDD" id="cd01646">
    <property type="entry name" value="RT_Bac_retron_I"/>
    <property type="match status" value="1"/>
</dbReference>
<feature type="domain" description="Reverse transcriptase" evidence="2">
    <location>
        <begin position="1"/>
        <end position="268"/>
    </location>
</feature>
<name>A0A414Y658_9BACT</name>
<dbReference type="PANTHER" id="PTHR34047">
    <property type="entry name" value="NUCLEAR INTRON MATURASE 1, MITOCHONDRIAL-RELATED"/>
    <property type="match status" value="1"/>
</dbReference>
<proteinExistence type="inferred from homology"/>
<reference evidence="3 4" key="1">
    <citation type="submission" date="2018-08" db="EMBL/GenBank/DDBJ databases">
        <title>A genome reference for cultivated species of the human gut microbiota.</title>
        <authorList>
            <person name="Zou Y."/>
            <person name="Xue W."/>
            <person name="Luo G."/>
        </authorList>
    </citation>
    <scope>NUCLEOTIDE SEQUENCE [LARGE SCALE GENOMIC DNA]</scope>
    <source>
        <strain evidence="3 4">AM16-54</strain>
    </source>
</reference>
<protein>
    <recommendedName>
        <fullName evidence="2">Reverse transcriptase domain-containing protein</fullName>
    </recommendedName>
</protein>
<dbReference type="PANTHER" id="PTHR34047:SF8">
    <property type="entry name" value="PROTEIN YKFC"/>
    <property type="match status" value="1"/>
</dbReference>
<evidence type="ECO:0000256" key="1">
    <source>
        <dbReference type="ARBA" id="ARBA00034120"/>
    </source>
</evidence>
<dbReference type="InterPro" id="IPR043502">
    <property type="entry name" value="DNA/RNA_pol_sf"/>
</dbReference>
<dbReference type="PROSITE" id="PS50878">
    <property type="entry name" value="RT_POL"/>
    <property type="match status" value="1"/>
</dbReference>
<dbReference type="RefSeq" id="WP_118255086.1">
    <property type="nucleotide sequence ID" value="NZ_QRKB01000024.1"/>
</dbReference>
<dbReference type="InterPro" id="IPR000477">
    <property type="entry name" value="RT_dom"/>
</dbReference>
<sequence>MNDFKTLNNLVPEIVSIENLNESFDYVVKDLKPEQEERLRKKEETIKTYLREHIMDGTFRITGFKNLHVKDGPKERDVQAPPVVDRIGCHAIMSVFEKYVYPTVIETSAASIKGRGMHYLHHIVENDIHECEEHLYYYQCDIYHFYDSINQDLMYEDLKKYVSDPVVLKIFSNFVHLLPKGLSKGLRSSQCFANLHLSPIDHYMKEVVGIRYYYRYCDDIVMMSTDKRELWKWRDILHRELDKLGLNIKPSEAVRPVNVGLDYLGFVHYEDYSLVRKRTKQKTARHLAKVKSRKRRQEIIGSFKGMACHADCKHLFFKLTNRRMKKFSELGITYTPEDGKKRFPGKAVRLSAIVNKEIEIHDYEKDVKTSQGEGRYIVSFKDAKTGEWAKFFTASEEMKQILDKASDIEDCFPFTTVIESEVFDGNKVKYRFT</sequence>
<gene>
    <name evidence="3" type="ORF">DW192_09970</name>
</gene>
<organism evidence="3 4">
    <name type="scientific">Segatella copri</name>
    <dbReference type="NCBI Taxonomy" id="165179"/>
    <lineage>
        <taxon>Bacteria</taxon>
        <taxon>Pseudomonadati</taxon>
        <taxon>Bacteroidota</taxon>
        <taxon>Bacteroidia</taxon>
        <taxon>Bacteroidales</taxon>
        <taxon>Prevotellaceae</taxon>
        <taxon>Segatella</taxon>
    </lineage>
</organism>